<dbReference type="EMBL" id="CAKLCB010000256">
    <property type="protein sequence ID" value="CAH0518131.1"/>
    <property type="molecule type" value="Genomic_DNA"/>
</dbReference>
<reference evidence="1 3" key="1">
    <citation type="submission" date="2021-11" db="EMBL/GenBank/DDBJ databases">
        <authorList>
            <person name="Islam A."/>
            <person name="Islam S."/>
            <person name="Flora M.S."/>
            <person name="Rahman M."/>
            <person name="Ziaur R.M."/>
            <person name="Epstein J.H."/>
            <person name="Hassan M."/>
            <person name="Klassen M."/>
            <person name="Woodard K."/>
            <person name="Webb A."/>
            <person name="Webby R.J."/>
            <person name="El Zowalaty M.E."/>
        </authorList>
    </citation>
    <scope>NUCLEOTIDE SEQUENCE</scope>
    <source>
        <strain evidence="2">Pbs1</strain>
        <strain evidence="1">Pbs3</strain>
    </source>
</reference>
<dbReference type="Proteomes" id="UP001160483">
    <property type="component" value="Unassembled WGS sequence"/>
</dbReference>
<dbReference type="AlphaFoldDB" id="A0AAU9LF87"/>
<evidence type="ECO:0000313" key="4">
    <source>
        <dbReference type="Proteomes" id="UP001160483"/>
    </source>
</evidence>
<gene>
    <name evidence="2" type="ORF">PBS001_LOCUS4716</name>
    <name evidence="1" type="ORF">PBS003_LOCUS8907</name>
</gene>
<protein>
    <submittedName>
        <fullName evidence="1">Uncharacterized protein</fullName>
    </submittedName>
</protein>
<keyword evidence="3" id="KW-1185">Reference proteome</keyword>
<proteinExistence type="predicted"/>
<sequence length="145" mass="16058">MVPITTQAFEVFSERDQIRGNLSILTCTEEEEVQDYFDAEWNEQDTAVTLLDPSASKEDVYCWGSCATLDSFSVLGVCTTPPAASRKAIPRRMSCPRLMSLGDTHLLPKLKSMPPLYRPSELGIGLTSITGDPRDTESITVRNQV</sequence>
<accession>A0AAU9LF87</accession>
<evidence type="ECO:0000313" key="1">
    <source>
        <dbReference type="EMBL" id="CAH0482311.1"/>
    </source>
</evidence>
<comment type="caution">
    <text evidence="1">The sequence shown here is derived from an EMBL/GenBank/DDBJ whole genome shotgun (WGS) entry which is preliminary data.</text>
</comment>
<dbReference type="EMBL" id="CAKKTJ010000333">
    <property type="protein sequence ID" value="CAH0482311.1"/>
    <property type="molecule type" value="Genomic_DNA"/>
</dbReference>
<evidence type="ECO:0000313" key="3">
    <source>
        <dbReference type="Proteomes" id="UP001158986"/>
    </source>
</evidence>
<dbReference type="Proteomes" id="UP001158986">
    <property type="component" value="Unassembled WGS sequence"/>
</dbReference>
<organism evidence="1 4">
    <name type="scientific">Peronospora belbahrii</name>
    <dbReference type="NCBI Taxonomy" id="622444"/>
    <lineage>
        <taxon>Eukaryota</taxon>
        <taxon>Sar</taxon>
        <taxon>Stramenopiles</taxon>
        <taxon>Oomycota</taxon>
        <taxon>Peronosporomycetes</taxon>
        <taxon>Peronosporales</taxon>
        <taxon>Peronosporaceae</taxon>
        <taxon>Peronospora</taxon>
    </lineage>
</organism>
<evidence type="ECO:0000313" key="2">
    <source>
        <dbReference type="EMBL" id="CAH0518131.1"/>
    </source>
</evidence>
<name>A0AAU9LF87_9STRA</name>